<protein>
    <recommendedName>
        <fullName evidence="1">DUF8042 domain-containing protein</fullName>
    </recommendedName>
</protein>
<organism evidence="2 3">
    <name type="scientific">Psychrobacillus psychrotolerans</name>
    <dbReference type="NCBI Taxonomy" id="126156"/>
    <lineage>
        <taxon>Bacteria</taxon>
        <taxon>Bacillati</taxon>
        <taxon>Bacillota</taxon>
        <taxon>Bacilli</taxon>
        <taxon>Bacillales</taxon>
        <taxon>Bacillaceae</taxon>
        <taxon>Psychrobacillus</taxon>
    </lineage>
</organism>
<dbReference type="STRING" id="126156.SAMN05421670_2576"/>
<reference evidence="3" key="1">
    <citation type="submission" date="2016-10" db="EMBL/GenBank/DDBJ databases">
        <authorList>
            <person name="Varghese N."/>
            <person name="Submissions S."/>
        </authorList>
    </citation>
    <scope>NUCLEOTIDE SEQUENCE [LARGE SCALE GENOMIC DNA]</scope>
    <source>
        <strain evidence="3">DSM 11706</strain>
    </source>
</reference>
<dbReference type="Pfam" id="PF26154">
    <property type="entry name" value="DUF8042"/>
    <property type="match status" value="1"/>
</dbReference>
<dbReference type="OrthoDB" id="2990527at2"/>
<dbReference type="EMBL" id="FOXU01000004">
    <property type="protein sequence ID" value="SFQ53577.1"/>
    <property type="molecule type" value="Genomic_DNA"/>
</dbReference>
<gene>
    <name evidence="2" type="ORF">SAMN05421670_2576</name>
</gene>
<evidence type="ECO:0000313" key="3">
    <source>
        <dbReference type="Proteomes" id="UP000198734"/>
    </source>
</evidence>
<evidence type="ECO:0000313" key="2">
    <source>
        <dbReference type="EMBL" id="SFQ53577.1"/>
    </source>
</evidence>
<keyword evidence="3" id="KW-1185">Reference proteome</keyword>
<feature type="domain" description="DUF8042" evidence="1">
    <location>
        <begin position="5"/>
        <end position="122"/>
    </location>
</feature>
<name>A0A1I5ZBS8_9BACI</name>
<evidence type="ECO:0000259" key="1">
    <source>
        <dbReference type="Pfam" id="PF26154"/>
    </source>
</evidence>
<sequence length="128" mass="14880">MTTLTEEQTQLVREYTEMLVNVEEAFEYVVASFADYAKTEGDLILSDILSAFVQLIQVNEDLTTIYHDNMDVQNSILNFQEVVNAAEKLNGIFEKSQEKQEVVQQYLFPAYKKWYEAIHPQLVVYTQV</sequence>
<accession>A0A1I5ZBS8</accession>
<dbReference type="InterPro" id="IPR058355">
    <property type="entry name" value="DUF8042"/>
</dbReference>
<dbReference type="AlphaFoldDB" id="A0A1I5ZBS8"/>
<dbReference type="Proteomes" id="UP000198734">
    <property type="component" value="Unassembled WGS sequence"/>
</dbReference>
<dbReference type="RefSeq" id="WP_093537292.1">
    <property type="nucleotide sequence ID" value="NZ_FOXU01000004.1"/>
</dbReference>
<proteinExistence type="predicted"/>